<evidence type="ECO:0000256" key="3">
    <source>
        <dbReference type="ARBA" id="ARBA00022448"/>
    </source>
</evidence>
<evidence type="ECO:0000256" key="13">
    <source>
        <dbReference type="ARBA" id="ARBA00023010"/>
    </source>
</evidence>
<dbReference type="GO" id="GO:0005886">
    <property type="term" value="C:plasma membrane"/>
    <property type="evidence" value="ECO:0007669"/>
    <property type="project" value="UniProtKB-SubCell"/>
</dbReference>
<keyword evidence="5 16" id="KW-0963">Cytoplasm</keyword>
<dbReference type="PROSITE" id="PS51194">
    <property type="entry name" value="HELICASE_CTER"/>
    <property type="match status" value="1"/>
</dbReference>
<evidence type="ECO:0000256" key="8">
    <source>
        <dbReference type="ARBA" id="ARBA00022741"/>
    </source>
</evidence>
<evidence type="ECO:0000256" key="1">
    <source>
        <dbReference type="ARBA" id="ARBA00001947"/>
    </source>
</evidence>
<feature type="compositionally biased region" description="Basic residues" evidence="18">
    <location>
        <begin position="899"/>
        <end position="909"/>
    </location>
</feature>
<dbReference type="GO" id="GO:0017038">
    <property type="term" value="P:protein import"/>
    <property type="evidence" value="ECO:0007669"/>
    <property type="project" value="InterPro"/>
</dbReference>
<keyword evidence="13 16" id="KW-0811">Translocation</keyword>
<comment type="cofactor">
    <cofactor evidence="1">
        <name>Zn(2+)</name>
        <dbReference type="ChEBI" id="CHEBI:29105"/>
    </cofactor>
</comment>
<dbReference type="InterPro" id="IPR011130">
    <property type="entry name" value="SecA_preprotein_X-link_dom"/>
</dbReference>
<dbReference type="Gene3D" id="1.10.3060.10">
    <property type="entry name" value="Helical scaffold and wing domains of SecA"/>
    <property type="match status" value="1"/>
</dbReference>
<evidence type="ECO:0000256" key="15">
    <source>
        <dbReference type="ARBA" id="ARBA00034006"/>
    </source>
</evidence>
<dbReference type="SUPFAM" id="SSF81886">
    <property type="entry name" value="Helical scaffold and wing domains of SecA"/>
    <property type="match status" value="1"/>
</dbReference>
<dbReference type="InterPro" id="IPR027417">
    <property type="entry name" value="P-loop_NTPase"/>
</dbReference>
<dbReference type="InterPro" id="IPR000185">
    <property type="entry name" value="SecA"/>
</dbReference>
<feature type="region of interest" description="Disordered" evidence="18">
    <location>
        <begin position="853"/>
        <end position="909"/>
    </location>
</feature>
<feature type="binding site" evidence="16">
    <location>
        <begin position="105"/>
        <end position="109"/>
    </location>
    <ligand>
        <name>ATP</name>
        <dbReference type="ChEBI" id="CHEBI:30616"/>
    </ligand>
</feature>
<keyword evidence="3 16" id="KW-0813">Transport</keyword>
<keyword evidence="11 16" id="KW-0653">Protein transport</keyword>
<dbReference type="Pfam" id="PF07517">
    <property type="entry name" value="SecA_DEAD"/>
    <property type="match status" value="1"/>
</dbReference>
<dbReference type="CDD" id="cd18803">
    <property type="entry name" value="SF2_C_secA"/>
    <property type="match status" value="1"/>
</dbReference>
<dbReference type="GO" id="GO:0008564">
    <property type="term" value="F:protein-exporting ATPase activity"/>
    <property type="evidence" value="ECO:0007669"/>
    <property type="project" value="UniProtKB-EC"/>
</dbReference>
<feature type="binding site" evidence="16">
    <location>
        <position position="87"/>
    </location>
    <ligand>
        <name>ATP</name>
        <dbReference type="ChEBI" id="CHEBI:30616"/>
    </ligand>
</feature>
<dbReference type="InterPro" id="IPR011116">
    <property type="entry name" value="SecA_Wing/Scaffold"/>
</dbReference>
<evidence type="ECO:0000313" key="22">
    <source>
        <dbReference type="EMBL" id="OTQ48879.1"/>
    </source>
</evidence>
<dbReference type="GO" id="GO:0031522">
    <property type="term" value="C:cell envelope Sec protein transport complex"/>
    <property type="evidence" value="ECO:0007669"/>
    <property type="project" value="UniProtKB-ARBA"/>
</dbReference>
<dbReference type="InterPro" id="IPR036670">
    <property type="entry name" value="SecA_X-link_sf"/>
</dbReference>
<evidence type="ECO:0000256" key="7">
    <source>
        <dbReference type="ARBA" id="ARBA00022723"/>
    </source>
</evidence>
<dbReference type="Gene3D" id="3.40.50.300">
    <property type="entry name" value="P-loop containing nucleotide triphosphate hydrolases"/>
    <property type="match status" value="2"/>
</dbReference>
<name>A0A242NTA1_9GAMM</name>
<evidence type="ECO:0000259" key="21">
    <source>
        <dbReference type="PROSITE" id="PS51196"/>
    </source>
</evidence>
<proteinExistence type="inferred from homology"/>
<feature type="binding site" evidence="16">
    <location>
        <position position="512"/>
    </location>
    <ligand>
        <name>ATP</name>
        <dbReference type="ChEBI" id="CHEBI:30616"/>
    </ligand>
</feature>
<evidence type="ECO:0000256" key="10">
    <source>
        <dbReference type="ARBA" id="ARBA00022840"/>
    </source>
</evidence>
<comment type="function">
    <text evidence="16">Part of the Sec protein translocase complex. Interacts with the SecYEG preprotein conducting channel. Has a central role in coupling the hydrolysis of ATP to the transfer of proteins into and across the cell membrane, serving both as a receptor for the preprotein-SecB complex and as an ATP-driven molecular motor driving the stepwise translocation of polypeptide chains across the membrane.</text>
</comment>
<dbReference type="CDD" id="cd17928">
    <property type="entry name" value="DEXDc_SecA"/>
    <property type="match status" value="1"/>
</dbReference>
<dbReference type="GO" id="GO:0006605">
    <property type="term" value="P:protein targeting"/>
    <property type="evidence" value="ECO:0007669"/>
    <property type="project" value="UniProtKB-UniRule"/>
</dbReference>
<dbReference type="InterPro" id="IPR004027">
    <property type="entry name" value="SEC_C_motif"/>
</dbReference>
<dbReference type="OrthoDB" id="9805579at2"/>
<dbReference type="PROSITE" id="PS01312">
    <property type="entry name" value="SECA"/>
    <property type="match status" value="1"/>
</dbReference>
<dbReference type="EMBL" id="NASK01000099">
    <property type="protein sequence ID" value="OTQ48879.1"/>
    <property type="molecule type" value="Genomic_DNA"/>
</dbReference>
<sequence length="909" mass="103029">MLLKLLTKVFGSRNERVLKSMRKRVETINALEPAMEALSDDELKAKTNEFKQKIADGTKLDDILEEAFAVVREASKRVFGMRHFDVQLIGGMVLNERCIAEMRTGEGKTLTATLPAYLNALTGKGVHVVTVNDYLAQRDAENNRPLFEFLGLTVGINLPNMPPHIKREAYNADITYGTNNEYGFDYLRDNMVFSKDARVQRPLHYALVDEVDSILIDEARTPLIISGQAEDSSDRYVSIDKIIPHLIRQEKEDSDQFQGDGDFSIDEKSRQVNLTERGLIKVEELLIKQGIMKGDESLYAPSNIVLMHHVNAALRAHHLFHRDVDYIVRDNEIVIVDEHTGRTMDGRRWSDGLHQAVEAKEHVKIQNENQTLASITFQNYFRLYEKLAGMTGTADTEAFEFNQIYGLDTIVIPTNRPMVRKDQPDLVYMTEKEKINAIVADVQACVKRGQPVLVGTASIEKSELVSHAFKKAGIKHNVLNAKFHAQEAEIIADAGSKGAVTIATNMAGRGTDIMLGGNWQSEVAKLENPTEADIEKAKQAWQAKHEEVIELGGLYILGTERHESRRIDNQLRGRAGRQGDPGASRFYLSLEDPLMRIFASDRVGNMMRKFGMKEGEAIEHPWITKAIANAQKKVESRNFDIRKQLLEYDDVANDQRKAIYSQRNDLLDNVDIKETIDSIRGDVFSTVIDQYIPPQSIEEMWDVAGLEAALKNDFDLDLPIAKWLDEEQNLHEENLRERILQLAQDKYLEKETAAGADAFRQFEKSVMLQTLDTLWKEHLSAMDYLRQGIHLRGYAQKDPKQEYKRESFNMFANMLESLKYDVIGILSRVQIRSQEEVDEAERQRQAEIERLMAKQQANHESVTSIDGENDGQASNSSQPIVRTQAKVGRNDPCPCGSGKKYKHCHGAVN</sequence>
<evidence type="ECO:0000259" key="20">
    <source>
        <dbReference type="PROSITE" id="PS51194"/>
    </source>
</evidence>
<dbReference type="Pfam" id="PF01043">
    <property type="entry name" value="SecA_PP_bind"/>
    <property type="match status" value="1"/>
</dbReference>
<evidence type="ECO:0000256" key="5">
    <source>
        <dbReference type="ARBA" id="ARBA00022490"/>
    </source>
</evidence>
<keyword evidence="9" id="KW-0862">Zinc</keyword>
<evidence type="ECO:0000256" key="17">
    <source>
        <dbReference type="RuleBase" id="RU003874"/>
    </source>
</evidence>
<dbReference type="Proteomes" id="UP000194968">
    <property type="component" value="Unassembled WGS sequence"/>
</dbReference>
<feature type="compositionally biased region" description="Polar residues" evidence="18">
    <location>
        <begin position="855"/>
        <end position="881"/>
    </location>
</feature>
<dbReference type="Gene3D" id="3.90.1440.10">
    <property type="entry name" value="SecA, preprotein cross-linking domain"/>
    <property type="match status" value="1"/>
</dbReference>
<dbReference type="InterPro" id="IPR036266">
    <property type="entry name" value="SecA_Wing/Scaffold_sf"/>
</dbReference>
<evidence type="ECO:0000256" key="6">
    <source>
        <dbReference type="ARBA" id="ARBA00022519"/>
    </source>
</evidence>
<keyword evidence="10 16" id="KW-0067">ATP-binding</keyword>
<dbReference type="FunFam" id="1.10.3060.10:FF:000001">
    <property type="entry name" value="Preprotein translocase subunit SecA"/>
    <property type="match status" value="1"/>
</dbReference>
<comment type="subunit">
    <text evidence="16">Monomer and homodimer. Part of the essential Sec protein translocation apparatus which comprises SecA, SecYEG and auxiliary proteins SecDF-YajC and YidC.</text>
</comment>
<evidence type="ECO:0000256" key="18">
    <source>
        <dbReference type="SAM" id="MobiDB-lite"/>
    </source>
</evidence>
<feature type="domain" description="SecA family profile" evidence="21">
    <location>
        <begin position="3"/>
        <end position="619"/>
    </location>
</feature>
<dbReference type="GO" id="GO:0043952">
    <property type="term" value="P:protein transport by the Sec complex"/>
    <property type="evidence" value="ECO:0007669"/>
    <property type="project" value="TreeGrafter"/>
</dbReference>
<dbReference type="SMART" id="SM00958">
    <property type="entry name" value="SecA_PP_bind"/>
    <property type="match status" value="1"/>
</dbReference>
<dbReference type="Pfam" id="PF21090">
    <property type="entry name" value="P-loop_SecA"/>
    <property type="match status" value="1"/>
</dbReference>
<keyword evidence="12 16" id="KW-1278">Translocase</keyword>
<dbReference type="InterPro" id="IPR044722">
    <property type="entry name" value="SecA_SF2_C"/>
</dbReference>
<dbReference type="PANTHER" id="PTHR30612">
    <property type="entry name" value="SECA INNER MEMBRANE COMPONENT OF SEC PROTEIN SECRETION SYSTEM"/>
    <property type="match status" value="1"/>
</dbReference>
<dbReference type="GO" id="GO:0065002">
    <property type="term" value="P:intracellular protein transmembrane transport"/>
    <property type="evidence" value="ECO:0007669"/>
    <property type="project" value="UniProtKB-UniRule"/>
</dbReference>
<comment type="caution">
    <text evidence="22">The sequence shown here is derived from an EMBL/GenBank/DDBJ whole genome shotgun (WGS) entry which is preliminary data.</text>
</comment>
<keyword evidence="8 16" id="KW-0547">Nucleotide-binding</keyword>
<dbReference type="FunFam" id="3.40.50.300:FF:000113">
    <property type="entry name" value="Preprotein translocase subunit SecA"/>
    <property type="match status" value="1"/>
</dbReference>
<evidence type="ECO:0000256" key="11">
    <source>
        <dbReference type="ARBA" id="ARBA00022927"/>
    </source>
</evidence>
<comment type="similarity">
    <text evidence="2 16 17">Belongs to the SecA family.</text>
</comment>
<feature type="domain" description="Helicase C-terminal" evidence="20">
    <location>
        <begin position="437"/>
        <end position="635"/>
    </location>
</feature>
<dbReference type="InterPro" id="IPR014018">
    <property type="entry name" value="SecA_motor_DEAD"/>
</dbReference>
<dbReference type="FunFam" id="3.90.1440.10:FF:000001">
    <property type="entry name" value="Preprotein translocase subunit SecA"/>
    <property type="match status" value="1"/>
</dbReference>
<dbReference type="PROSITE" id="PS51196">
    <property type="entry name" value="SECA_MOTOR_DEAD"/>
    <property type="match status" value="1"/>
</dbReference>
<keyword evidence="7" id="KW-0479">Metal-binding</keyword>
<dbReference type="Pfam" id="PF07516">
    <property type="entry name" value="SecA_SW"/>
    <property type="match status" value="1"/>
</dbReference>
<dbReference type="SUPFAM" id="SSF52540">
    <property type="entry name" value="P-loop containing nucleoside triphosphate hydrolases"/>
    <property type="match status" value="2"/>
</dbReference>
<reference evidence="22 23" key="1">
    <citation type="submission" date="2017-03" db="EMBL/GenBank/DDBJ databases">
        <title>Comparative genomics of honeybee gut symbionts reveal geographically distinct and subgroup specific antibiotic resistance.</title>
        <authorList>
            <person name="Ludvigsen J."/>
            <person name="Porcellato D."/>
            <person name="Labee-Lund T.M."/>
            <person name="Amdam G.V."/>
            <person name="Rudi K."/>
        </authorList>
    </citation>
    <scope>NUCLEOTIDE SEQUENCE [LARGE SCALE GENOMIC DNA]</scope>
    <source>
        <strain evidence="22 23">A-4-12</strain>
    </source>
</reference>
<gene>
    <name evidence="16" type="primary">secA</name>
    <name evidence="22" type="ORF">B6D06_08105</name>
</gene>
<dbReference type="InterPro" id="IPR020937">
    <property type="entry name" value="SecA_CS"/>
</dbReference>
<evidence type="ECO:0000256" key="12">
    <source>
        <dbReference type="ARBA" id="ARBA00022967"/>
    </source>
</evidence>
<keyword evidence="6" id="KW-0997">Cell inner membrane</keyword>
<protein>
    <recommendedName>
        <fullName evidence="16 17">Protein translocase subunit SecA</fullName>
        <ecNumber evidence="16">7.4.2.8</ecNumber>
    </recommendedName>
</protein>
<dbReference type="InterPro" id="IPR014001">
    <property type="entry name" value="Helicase_ATP-bd"/>
</dbReference>
<dbReference type="AlphaFoldDB" id="A0A242NTA1"/>
<evidence type="ECO:0000256" key="14">
    <source>
        <dbReference type="ARBA" id="ARBA00023136"/>
    </source>
</evidence>
<evidence type="ECO:0000256" key="4">
    <source>
        <dbReference type="ARBA" id="ARBA00022475"/>
    </source>
</evidence>
<evidence type="ECO:0000259" key="19">
    <source>
        <dbReference type="PROSITE" id="PS51192"/>
    </source>
</evidence>
<comment type="catalytic activity">
    <reaction evidence="15 16">
        <text>ATP + H2O + cellular proteinSide 1 = ADP + phosphate + cellular proteinSide 2.</text>
        <dbReference type="EC" id="7.4.2.8"/>
    </reaction>
</comment>
<dbReference type="NCBIfam" id="TIGR00963">
    <property type="entry name" value="secA"/>
    <property type="match status" value="1"/>
</dbReference>
<dbReference type="SMART" id="SM00957">
    <property type="entry name" value="SecA_DEAD"/>
    <property type="match status" value="1"/>
</dbReference>
<dbReference type="Pfam" id="PF02810">
    <property type="entry name" value="SEC-C"/>
    <property type="match status" value="1"/>
</dbReference>
<dbReference type="RefSeq" id="WP_086320786.1">
    <property type="nucleotide sequence ID" value="NZ_NASK01000099.1"/>
</dbReference>
<evidence type="ECO:0000256" key="16">
    <source>
        <dbReference type="HAMAP-Rule" id="MF_01382"/>
    </source>
</evidence>
<dbReference type="PANTHER" id="PTHR30612:SF0">
    <property type="entry name" value="CHLOROPLAST PROTEIN-TRANSPORTING ATPASE"/>
    <property type="match status" value="1"/>
</dbReference>
<dbReference type="HAMAP" id="MF_01382">
    <property type="entry name" value="SecA"/>
    <property type="match status" value="1"/>
</dbReference>
<feature type="domain" description="Helicase ATP-binding" evidence="19">
    <location>
        <begin position="89"/>
        <end position="247"/>
    </location>
</feature>
<dbReference type="EC" id="7.4.2.8" evidence="16"/>
<dbReference type="GO" id="GO:0046872">
    <property type="term" value="F:metal ion binding"/>
    <property type="evidence" value="ECO:0007669"/>
    <property type="project" value="UniProtKB-KW"/>
</dbReference>
<dbReference type="PROSITE" id="PS51192">
    <property type="entry name" value="HELICASE_ATP_BIND_1"/>
    <property type="match status" value="1"/>
</dbReference>
<dbReference type="GO" id="GO:0005829">
    <property type="term" value="C:cytosol"/>
    <property type="evidence" value="ECO:0007669"/>
    <property type="project" value="TreeGrafter"/>
</dbReference>
<dbReference type="InterPro" id="IPR011115">
    <property type="entry name" value="SecA_DEAD"/>
</dbReference>
<keyword evidence="4 16" id="KW-1003">Cell membrane</keyword>
<organism evidence="22 23">
    <name type="scientific">Gilliamella apis</name>
    <dbReference type="NCBI Taxonomy" id="1970738"/>
    <lineage>
        <taxon>Bacteria</taxon>
        <taxon>Pseudomonadati</taxon>
        <taxon>Pseudomonadota</taxon>
        <taxon>Gammaproteobacteria</taxon>
        <taxon>Orbales</taxon>
        <taxon>Orbaceae</taxon>
        <taxon>Gilliamella</taxon>
    </lineage>
</organism>
<accession>A0A242NTA1</accession>
<dbReference type="InterPro" id="IPR001650">
    <property type="entry name" value="Helicase_C-like"/>
</dbReference>
<evidence type="ECO:0000256" key="2">
    <source>
        <dbReference type="ARBA" id="ARBA00007650"/>
    </source>
</evidence>
<dbReference type="SUPFAM" id="SSF81767">
    <property type="entry name" value="Pre-protein crosslinking domain of SecA"/>
    <property type="match status" value="1"/>
</dbReference>
<evidence type="ECO:0000313" key="23">
    <source>
        <dbReference type="Proteomes" id="UP000194968"/>
    </source>
</evidence>
<dbReference type="FunFam" id="3.40.50.300:FF:000081">
    <property type="entry name" value="Preprotein translocase subunit SecA"/>
    <property type="match status" value="1"/>
</dbReference>
<keyword evidence="14 16" id="KW-0472">Membrane</keyword>
<dbReference type="GO" id="GO:0005524">
    <property type="term" value="F:ATP binding"/>
    <property type="evidence" value="ECO:0007669"/>
    <property type="project" value="UniProtKB-UniRule"/>
</dbReference>
<evidence type="ECO:0000256" key="9">
    <source>
        <dbReference type="ARBA" id="ARBA00022833"/>
    </source>
</evidence>
<dbReference type="NCBIfam" id="NF009538">
    <property type="entry name" value="PRK12904.1"/>
    <property type="match status" value="1"/>
</dbReference>
<dbReference type="PRINTS" id="PR00906">
    <property type="entry name" value="SECA"/>
</dbReference>
<comment type="subcellular location">
    <subcellularLocation>
        <location evidence="16">Cell membrane</location>
        <topology evidence="16">Peripheral membrane protein</topology>
        <orientation evidence="16">Cytoplasmic side</orientation>
    </subcellularLocation>
    <subcellularLocation>
        <location evidence="16">Cytoplasm</location>
    </subcellularLocation>
    <text evidence="16">Distribution is 50-50.</text>
</comment>